<feature type="region of interest" description="Disordered" evidence="5">
    <location>
        <begin position="278"/>
        <end position="316"/>
    </location>
</feature>
<feature type="region of interest" description="Disordered" evidence="5">
    <location>
        <begin position="502"/>
        <end position="547"/>
    </location>
</feature>
<evidence type="ECO:0000313" key="8">
    <source>
        <dbReference type="EMBL" id="KIN01715.1"/>
    </source>
</evidence>
<gene>
    <name evidence="8" type="ORF">OIDMADRAFT_144380</name>
</gene>
<evidence type="ECO:0000256" key="4">
    <source>
        <dbReference type="ARBA" id="ARBA00023136"/>
    </source>
</evidence>
<evidence type="ECO:0000256" key="3">
    <source>
        <dbReference type="ARBA" id="ARBA00022989"/>
    </source>
</evidence>
<dbReference type="OrthoDB" id="5386093at2759"/>
<feature type="signal peptide" evidence="7">
    <location>
        <begin position="1"/>
        <end position="26"/>
    </location>
</feature>
<dbReference type="InterPro" id="IPR051694">
    <property type="entry name" value="Immunoregulatory_rcpt-like"/>
</dbReference>
<evidence type="ECO:0000256" key="7">
    <source>
        <dbReference type="SAM" id="SignalP"/>
    </source>
</evidence>
<evidence type="ECO:0000256" key="1">
    <source>
        <dbReference type="ARBA" id="ARBA00004167"/>
    </source>
</evidence>
<dbReference type="PANTHER" id="PTHR15549:SF26">
    <property type="entry name" value="AXIAL BUDDING PATTERN PROTEIN 2-RELATED"/>
    <property type="match status" value="1"/>
</dbReference>
<dbReference type="HOGENOM" id="CLU_405524_0_0_1"/>
<keyword evidence="3 6" id="KW-1133">Transmembrane helix</keyword>
<dbReference type="STRING" id="913774.A0A0C3HF08"/>
<dbReference type="InParanoid" id="A0A0C3HF08"/>
<dbReference type="AlphaFoldDB" id="A0A0C3HF08"/>
<evidence type="ECO:0000256" key="5">
    <source>
        <dbReference type="SAM" id="MobiDB-lite"/>
    </source>
</evidence>
<feature type="chain" id="PRO_5002165035" evidence="7">
    <location>
        <begin position="27"/>
        <end position="547"/>
    </location>
</feature>
<dbReference type="EMBL" id="KN832875">
    <property type="protein sequence ID" value="KIN01715.1"/>
    <property type="molecule type" value="Genomic_DNA"/>
</dbReference>
<keyword evidence="2 6" id="KW-0812">Transmembrane</keyword>
<feature type="transmembrane region" description="Helical" evidence="6">
    <location>
        <begin position="239"/>
        <end position="261"/>
    </location>
</feature>
<comment type="subcellular location">
    <subcellularLocation>
        <location evidence="1">Membrane</location>
        <topology evidence="1">Single-pass membrane protein</topology>
    </subcellularLocation>
</comment>
<feature type="region of interest" description="Disordered" evidence="5">
    <location>
        <begin position="405"/>
        <end position="441"/>
    </location>
</feature>
<organism evidence="8 9">
    <name type="scientific">Oidiodendron maius (strain Zn)</name>
    <dbReference type="NCBI Taxonomy" id="913774"/>
    <lineage>
        <taxon>Eukaryota</taxon>
        <taxon>Fungi</taxon>
        <taxon>Dikarya</taxon>
        <taxon>Ascomycota</taxon>
        <taxon>Pezizomycotina</taxon>
        <taxon>Leotiomycetes</taxon>
        <taxon>Leotiomycetes incertae sedis</taxon>
        <taxon>Myxotrichaceae</taxon>
        <taxon>Oidiodendron</taxon>
    </lineage>
</organism>
<reference evidence="9" key="2">
    <citation type="submission" date="2015-01" db="EMBL/GenBank/DDBJ databases">
        <title>Evolutionary Origins and Diversification of the Mycorrhizal Mutualists.</title>
        <authorList>
            <consortium name="DOE Joint Genome Institute"/>
            <consortium name="Mycorrhizal Genomics Consortium"/>
            <person name="Kohler A."/>
            <person name="Kuo A."/>
            <person name="Nagy L.G."/>
            <person name="Floudas D."/>
            <person name="Copeland A."/>
            <person name="Barry K.W."/>
            <person name="Cichocki N."/>
            <person name="Veneault-Fourrey C."/>
            <person name="LaButti K."/>
            <person name="Lindquist E.A."/>
            <person name="Lipzen A."/>
            <person name="Lundell T."/>
            <person name="Morin E."/>
            <person name="Murat C."/>
            <person name="Riley R."/>
            <person name="Ohm R."/>
            <person name="Sun H."/>
            <person name="Tunlid A."/>
            <person name="Henrissat B."/>
            <person name="Grigoriev I.V."/>
            <person name="Hibbett D.S."/>
            <person name="Martin F."/>
        </authorList>
    </citation>
    <scope>NUCLEOTIDE SEQUENCE [LARGE SCALE GENOMIC DNA]</scope>
    <source>
        <strain evidence="9">Zn</strain>
    </source>
</reference>
<evidence type="ECO:0000313" key="9">
    <source>
        <dbReference type="Proteomes" id="UP000054321"/>
    </source>
</evidence>
<dbReference type="GO" id="GO:0071944">
    <property type="term" value="C:cell periphery"/>
    <property type="evidence" value="ECO:0007669"/>
    <property type="project" value="UniProtKB-ARBA"/>
</dbReference>
<keyword evidence="7" id="KW-0732">Signal</keyword>
<name>A0A0C3HF08_OIDMZ</name>
<keyword evidence="9" id="KW-1185">Reference proteome</keyword>
<evidence type="ECO:0000256" key="2">
    <source>
        <dbReference type="ARBA" id="ARBA00022692"/>
    </source>
</evidence>
<feature type="region of interest" description="Disordered" evidence="5">
    <location>
        <begin position="194"/>
        <end position="233"/>
    </location>
</feature>
<accession>A0A0C3HF08</accession>
<feature type="compositionally biased region" description="Polar residues" evidence="5">
    <location>
        <begin position="278"/>
        <end position="290"/>
    </location>
</feature>
<dbReference type="Proteomes" id="UP000054321">
    <property type="component" value="Unassembled WGS sequence"/>
</dbReference>
<protein>
    <submittedName>
        <fullName evidence="8">Uncharacterized protein</fullName>
    </submittedName>
</protein>
<keyword evidence="4 6" id="KW-0472">Membrane</keyword>
<proteinExistence type="predicted"/>
<dbReference type="PANTHER" id="PTHR15549">
    <property type="entry name" value="PAIRED IMMUNOGLOBULIN-LIKE TYPE 2 RECEPTOR"/>
    <property type="match status" value="1"/>
</dbReference>
<dbReference type="GO" id="GO:0016020">
    <property type="term" value="C:membrane"/>
    <property type="evidence" value="ECO:0007669"/>
    <property type="project" value="UniProtKB-SubCell"/>
</dbReference>
<sequence>MTANIFAMPSSTLLIILSIVFGASNALPWAGPQPTVAYKGVEWSPRPTTLPANPAELFKRDSVDVAVCGWIGGISSEAAVCPQGSSCIHDSAHGYVGCCATSGPCTAGVYTSCVDFHNTAWNSSPVWQNNGVYTCPGQSECYRNAYPGGYSQWACGSPSDATTIETSFIGQPTDLKLQIVFTAVTFAPLSTTATTTSSTFSTSTTTSDSTSSSSSSTSSSPTAAPTAGTTSKSTVSGGVIAAAVIVPLIVIALLLAAYFFWWRKRQSAPKYIERPSSFTGVFRSGNTPDSNPGHFPEMQLAPDPPSVSEQQPFSPDDYVSPMTEGANISSPGNAAVISPPGAYGSILERLNASEINPYAMPEQSQFARPAGAVSEIEHFSGAYMAAIGSLSPMTPPQARMGYMQSNQPVHPGPPKGNSWLSALKGVDGTPPPPEPQYDTTPGTGAYIPANINRLRDDSIDTFAAFAAQDKETGGISKRKQSTEPFPLYEAKGILSENVREEGWVPSGLRPNKKAPNSPNRYQLVDQAPDDGALVLHEPGQLRGKSGR</sequence>
<reference evidence="8 9" key="1">
    <citation type="submission" date="2014-04" db="EMBL/GenBank/DDBJ databases">
        <authorList>
            <consortium name="DOE Joint Genome Institute"/>
            <person name="Kuo A."/>
            <person name="Martino E."/>
            <person name="Perotto S."/>
            <person name="Kohler A."/>
            <person name="Nagy L.G."/>
            <person name="Floudas D."/>
            <person name="Copeland A."/>
            <person name="Barry K.W."/>
            <person name="Cichocki N."/>
            <person name="Veneault-Fourrey C."/>
            <person name="LaButti K."/>
            <person name="Lindquist E.A."/>
            <person name="Lipzen A."/>
            <person name="Lundell T."/>
            <person name="Morin E."/>
            <person name="Murat C."/>
            <person name="Sun H."/>
            <person name="Tunlid A."/>
            <person name="Henrissat B."/>
            <person name="Grigoriev I.V."/>
            <person name="Hibbett D.S."/>
            <person name="Martin F."/>
            <person name="Nordberg H.P."/>
            <person name="Cantor M.N."/>
            <person name="Hua S.X."/>
        </authorList>
    </citation>
    <scope>NUCLEOTIDE SEQUENCE [LARGE SCALE GENOMIC DNA]</scope>
    <source>
        <strain evidence="8 9">Zn</strain>
    </source>
</reference>
<evidence type="ECO:0000256" key="6">
    <source>
        <dbReference type="SAM" id="Phobius"/>
    </source>
</evidence>